<dbReference type="Pfam" id="PF05423">
    <property type="entry name" value="Mycobact_memb"/>
    <property type="match status" value="1"/>
</dbReference>
<reference evidence="9 10" key="1">
    <citation type="submission" date="2022-06" db="EMBL/GenBank/DDBJ databases">
        <title>Mycolicibacterium sp. CAU 1645 isolated from seawater.</title>
        <authorList>
            <person name="Kim W."/>
        </authorList>
    </citation>
    <scope>NUCLEOTIDE SEQUENCE [LARGE SCALE GENOMIC DNA]</scope>
    <source>
        <strain evidence="9 10">CAU 1645</strain>
    </source>
</reference>
<dbReference type="InterPro" id="IPR008693">
    <property type="entry name" value="MmpS"/>
</dbReference>
<sequence>MTDPYRGGPGQGEPYPYGASGYQDPAYGNQLPSGQQPYQPAQVPNPTRQLPPYEYGYDPYATNAYGTGAYGQPAPPDAPPPPDPPSRKWLWVLAGLSMVTVLGLIVAVVIIDSSSQQTVVAPPPSLQPSEPTTTTTTRTPTTTPSRPRTTTPRPTETTPSVPVVPPTPSGPAQTVVYDVSGTGRAISITYVDADGILQTEFNVMLPWSKQVELSDPDSMASVNIINFGREITCSITVGDAQVESNTGAGLTICGALR</sequence>
<keyword evidence="3" id="KW-1003">Cell membrane</keyword>
<organism evidence="9 10">
    <name type="scientific">Mycolicibacterium arenosum</name>
    <dbReference type="NCBI Taxonomy" id="2952157"/>
    <lineage>
        <taxon>Bacteria</taxon>
        <taxon>Bacillati</taxon>
        <taxon>Actinomycetota</taxon>
        <taxon>Actinomycetes</taxon>
        <taxon>Mycobacteriales</taxon>
        <taxon>Mycobacteriaceae</taxon>
        <taxon>Mycolicibacterium</taxon>
    </lineage>
</organism>
<evidence type="ECO:0000256" key="6">
    <source>
        <dbReference type="ARBA" id="ARBA00023136"/>
    </source>
</evidence>
<evidence type="ECO:0000256" key="1">
    <source>
        <dbReference type="ARBA" id="ARBA00004236"/>
    </source>
</evidence>
<evidence type="ECO:0000256" key="7">
    <source>
        <dbReference type="SAM" id="MobiDB-lite"/>
    </source>
</evidence>
<protein>
    <submittedName>
        <fullName evidence="9">MmpS family protein</fullName>
    </submittedName>
</protein>
<evidence type="ECO:0000256" key="3">
    <source>
        <dbReference type="ARBA" id="ARBA00022475"/>
    </source>
</evidence>
<keyword evidence="4 8" id="KW-0812">Transmembrane</keyword>
<evidence type="ECO:0000256" key="4">
    <source>
        <dbReference type="ARBA" id="ARBA00022692"/>
    </source>
</evidence>
<accession>A0ABT1M3K4</accession>
<name>A0ABT1M3K4_9MYCO</name>
<feature type="transmembrane region" description="Helical" evidence="8">
    <location>
        <begin position="89"/>
        <end position="111"/>
    </location>
</feature>
<proteinExistence type="inferred from homology"/>
<keyword evidence="10" id="KW-1185">Reference proteome</keyword>
<dbReference type="Gene3D" id="2.60.40.2880">
    <property type="entry name" value="MmpS1-5, C-terminal soluble domain"/>
    <property type="match status" value="1"/>
</dbReference>
<evidence type="ECO:0000256" key="2">
    <source>
        <dbReference type="ARBA" id="ARBA00007531"/>
    </source>
</evidence>
<feature type="compositionally biased region" description="Polar residues" evidence="7">
    <location>
        <begin position="30"/>
        <end position="48"/>
    </location>
</feature>
<evidence type="ECO:0000256" key="8">
    <source>
        <dbReference type="SAM" id="Phobius"/>
    </source>
</evidence>
<keyword evidence="6 8" id="KW-0472">Membrane</keyword>
<comment type="subcellular location">
    <subcellularLocation>
        <location evidence="1">Cell membrane</location>
    </subcellularLocation>
</comment>
<comment type="caution">
    <text evidence="9">The sequence shown here is derived from an EMBL/GenBank/DDBJ whole genome shotgun (WGS) entry which is preliminary data.</text>
</comment>
<feature type="compositionally biased region" description="Low complexity" evidence="7">
    <location>
        <begin position="1"/>
        <end position="18"/>
    </location>
</feature>
<evidence type="ECO:0000256" key="5">
    <source>
        <dbReference type="ARBA" id="ARBA00022989"/>
    </source>
</evidence>
<feature type="compositionally biased region" description="Pro residues" evidence="7">
    <location>
        <begin position="73"/>
        <end position="83"/>
    </location>
</feature>
<dbReference type="EMBL" id="JANDBD010000005">
    <property type="protein sequence ID" value="MCP9273382.1"/>
    <property type="molecule type" value="Genomic_DNA"/>
</dbReference>
<feature type="region of interest" description="Disordered" evidence="7">
    <location>
        <begin position="116"/>
        <end position="169"/>
    </location>
</feature>
<dbReference type="InterPro" id="IPR038468">
    <property type="entry name" value="MmpS_C"/>
</dbReference>
<dbReference type="PRINTS" id="PR01217">
    <property type="entry name" value="PRICHEXTENSN"/>
</dbReference>
<dbReference type="Proteomes" id="UP001651690">
    <property type="component" value="Unassembled WGS sequence"/>
</dbReference>
<feature type="compositionally biased region" description="Low complexity" evidence="7">
    <location>
        <begin position="128"/>
        <end position="161"/>
    </location>
</feature>
<evidence type="ECO:0000313" key="9">
    <source>
        <dbReference type="EMBL" id="MCP9273382.1"/>
    </source>
</evidence>
<dbReference type="RefSeq" id="WP_255060675.1">
    <property type="nucleotide sequence ID" value="NZ_JANDBD010000005.1"/>
</dbReference>
<evidence type="ECO:0000313" key="10">
    <source>
        <dbReference type="Proteomes" id="UP001651690"/>
    </source>
</evidence>
<feature type="region of interest" description="Disordered" evidence="7">
    <location>
        <begin position="1"/>
        <end position="83"/>
    </location>
</feature>
<keyword evidence="5 8" id="KW-1133">Transmembrane helix</keyword>
<gene>
    <name evidence="9" type="ORF">NM203_14420</name>
</gene>
<comment type="similarity">
    <text evidence="2">Belongs to the MmpS family.</text>
</comment>